<name>A0A5B7JRW5_PORTR</name>
<protein>
    <submittedName>
        <fullName evidence="1">Uncharacterized protein</fullName>
    </submittedName>
</protein>
<gene>
    <name evidence="1" type="ORF">E2C01_094228</name>
</gene>
<sequence length="137" mass="14580">MHIVHTGWIFLGLNYPSALYTDPVCSLGRAGSGRKDCRPCWGLRCVRDLMMSVVHGKPKVPHRDDICGGSNRGTAQENIVMFLLFGRGGPGAAGAEGTARGGGALLHLCPLLPVRAMDIGALGSCRYCLEGGCLRVW</sequence>
<comment type="caution">
    <text evidence="1">The sequence shown here is derived from an EMBL/GenBank/DDBJ whole genome shotgun (WGS) entry which is preliminary data.</text>
</comment>
<evidence type="ECO:0000313" key="2">
    <source>
        <dbReference type="Proteomes" id="UP000324222"/>
    </source>
</evidence>
<accession>A0A5B7JRW5</accession>
<organism evidence="1 2">
    <name type="scientific">Portunus trituberculatus</name>
    <name type="common">Swimming crab</name>
    <name type="synonym">Neptunus trituberculatus</name>
    <dbReference type="NCBI Taxonomy" id="210409"/>
    <lineage>
        <taxon>Eukaryota</taxon>
        <taxon>Metazoa</taxon>
        <taxon>Ecdysozoa</taxon>
        <taxon>Arthropoda</taxon>
        <taxon>Crustacea</taxon>
        <taxon>Multicrustacea</taxon>
        <taxon>Malacostraca</taxon>
        <taxon>Eumalacostraca</taxon>
        <taxon>Eucarida</taxon>
        <taxon>Decapoda</taxon>
        <taxon>Pleocyemata</taxon>
        <taxon>Brachyura</taxon>
        <taxon>Eubrachyura</taxon>
        <taxon>Portunoidea</taxon>
        <taxon>Portunidae</taxon>
        <taxon>Portuninae</taxon>
        <taxon>Portunus</taxon>
    </lineage>
</organism>
<dbReference type="EMBL" id="VSRR010115871">
    <property type="protein sequence ID" value="MPC98842.1"/>
    <property type="molecule type" value="Genomic_DNA"/>
</dbReference>
<keyword evidence="2" id="KW-1185">Reference proteome</keyword>
<reference evidence="1 2" key="1">
    <citation type="submission" date="2019-05" db="EMBL/GenBank/DDBJ databases">
        <title>Another draft genome of Portunus trituberculatus and its Hox gene families provides insights of decapod evolution.</title>
        <authorList>
            <person name="Jeong J.-H."/>
            <person name="Song I."/>
            <person name="Kim S."/>
            <person name="Choi T."/>
            <person name="Kim D."/>
            <person name="Ryu S."/>
            <person name="Kim W."/>
        </authorList>
    </citation>
    <scope>NUCLEOTIDE SEQUENCE [LARGE SCALE GENOMIC DNA]</scope>
    <source>
        <tissue evidence="1">Muscle</tissue>
    </source>
</reference>
<evidence type="ECO:0000313" key="1">
    <source>
        <dbReference type="EMBL" id="MPC98842.1"/>
    </source>
</evidence>
<dbReference type="Proteomes" id="UP000324222">
    <property type="component" value="Unassembled WGS sequence"/>
</dbReference>
<dbReference type="AlphaFoldDB" id="A0A5B7JRW5"/>
<proteinExistence type="predicted"/>